<feature type="compositionally biased region" description="Basic and acidic residues" evidence="1">
    <location>
        <begin position="62"/>
        <end position="73"/>
    </location>
</feature>
<dbReference type="Proteomes" id="UP000886595">
    <property type="component" value="Unassembled WGS sequence"/>
</dbReference>
<name>A0A8X7PB54_BRACI</name>
<organism evidence="2 3">
    <name type="scientific">Brassica carinata</name>
    <name type="common">Ethiopian mustard</name>
    <name type="synonym">Abyssinian cabbage</name>
    <dbReference type="NCBI Taxonomy" id="52824"/>
    <lineage>
        <taxon>Eukaryota</taxon>
        <taxon>Viridiplantae</taxon>
        <taxon>Streptophyta</taxon>
        <taxon>Embryophyta</taxon>
        <taxon>Tracheophyta</taxon>
        <taxon>Spermatophyta</taxon>
        <taxon>Magnoliopsida</taxon>
        <taxon>eudicotyledons</taxon>
        <taxon>Gunneridae</taxon>
        <taxon>Pentapetalae</taxon>
        <taxon>rosids</taxon>
        <taxon>malvids</taxon>
        <taxon>Brassicales</taxon>
        <taxon>Brassicaceae</taxon>
        <taxon>Brassiceae</taxon>
        <taxon>Brassica</taxon>
    </lineage>
</organism>
<evidence type="ECO:0000313" key="3">
    <source>
        <dbReference type="Proteomes" id="UP000886595"/>
    </source>
</evidence>
<evidence type="ECO:0000256" key="1">
    <source>
        <dbReference type="SAM" id="MobiDB-lite"/>
    </source>
</evidence>
<accession>A0A8X7PB54</accession>
<sequence length="73" mass="8345">MTQRGLIPMTAKAESMTHRSRGLGLDMWRSLCRGDATKSNDHRRMRHHNDEIFEGGAEQGEEEAKLSDCTDER</sequence>
<keyword evidence="3" id="KW-1185">Reference proteome</keyword>
<proteinExistence type="predicted"/>
<evidence type="ECO:0000313" key="2">
    <source>
        <dbReference type="EMBL" id="KAG2247528.1"/>
    </source>
</evidence>
<feature type="region of interest" description="Disordered" evidence="1">
    <location>
        <begin position="51"/>
        <end position="73"/>
    </location>
</feature>
<dbReference type="AlphaFoldDB" id="A0A8X7PB54"/>
<comment type="caution">
    <text evidence="2">The sequence shown here is derived from an EMBL/GenBank/DDBJ whole genome shotgun (WGS) entry which is preliminary data.</text>
</comment>
<reference evidence="2 3" key="1">
    <citation type="submission" date="2020-02" db="EMBL/GenBank/DDBJ databases">
        <authorList>
            <person name="Ma Q."/>
            <person name="Huang Y."/>
            <person name="Song X."/>
            <person name="Pei D."/>
        </authorList>
    </citation>
    <scope>NUCLEOTIDE SEQUENCE [LARGE SCALE GENOMIC DNA]</scope>
    <source>
        <strain evidence="2">Sxm20200214</strain>
        <tissue evidence="2">Leaf</tissue>
    </source>
</reference>
<protein>
    <submittedName>
        <fullName evidence="2">Uncharacterized protein</fullName>
    </submittedName>
</protein>
<gene>
    <name evidence="2" type="ORF">Bca52824_087156</name>
</gene>
<dbReference type="EMBL" id="JAAMPC010000017">
    <property type="protein sequence ID" value="KAG2247528.1"/>
    <property type="molecule type" value="Genomic_DNA"/>
</dbReference>